<sequence>MPKSYAFWYPRFARQLLTTTLEIIFCKSIMEYPKVTHLYKYREYNTNSLSILINKKIWLATPDSFNDPFDCNIKFKSEINSEAFRKYLKQTDRATGDLNRDYKTFLEKLEEFRNKDIKKFGVFSMSQINDNILMWSHYANQHEGFCIEFVRSSNNLLGDIEVTRPVDYHFNYPEVDPLDSDGNIDHSIFRKMLFIKAKDWSYENEWRLTYDEGNTEEQLPANISSIIFGLRMPEEHKNDIRKILADQPNIRFQQATEEEYQFRLKISDL</sequence>
<dbReference type="AlphaFoldDB" id="A0A8J6TTG5"/>
<reference evidence="1 2" key="1">
    <citation type="submission" date="2020-08" db="EMBL/GenBank/DDBJ databases">
        <title>Bridging the membrane lipid divide: bacteria of the FCB group superphylum have the potential to synthesize archaeal ether lipids.</title>
        <authorList>
            <person name="Villanueva L."/>
            <person name="Von Meijenfeldt F.A.B."/>
            <person name="Westbye A.B."/>
            <person name="Yadav S."/>
            <person name="Hopmans E.C."/>
            <person name="Dutilh B.E."/>
            <person name="Sinninghe Damste J.S."/>
        </authorList>
    </citation>
    <scope>NUCLEOTIDE SEQUENCE [LARGE SCALE GENOMIC DNA]</scope>
    <source>
        <strain evidence="1">NIOZ-UU17</strain>
    </source>
</reference>
<dbReference type="Proteomes" id="UP000605201">
    <property type="component" value="Unassembled WGS sequence"/>
</dbReference>
<evidence type="ECO:0000313" key="2">
    <source>
        <dbReference type="Proteomes" id="UP000605201"/>
    </source>
</evidence>
<organism evidence="1 2">
    <name type="scientific">Candidatus Desulfatibia vada</name>
    <dbReference type="NCBI Taxonomy" id="2841696"/>
    <lineage>
        <taxon>Bacteria</taxon>
        <taxon>Pseudomonadati</taxon>
        <taxon>Thermodesulfobacteriota</taxon>
        <taxon>Desulfobacteria</taxon>
        <taxon>Desulfobacterales</taxon>
        <taxon>Desulfobacterales incertae sedis</taxon>
        <taxon>Candidatus Desulfatibia</taxon>
    </lineage>
</organism>
<gene>
    <name evidence="1" type="ORF">H8D96_16165</name>
</gene>
<dbReference type="Pfam" id="PF11185">
    <property type="entry name" value="DUF2971"/>
    <property type="match status" value="1"/>
</dbReference>
<name>A0A8J6TTG5_9BACT</name>
<protein>
    <submittedName>
        <fullName evidence="1">DUF2971 domain-containing protein</fullName>
    </submittedName>
</protein>
<dbReference type="InterPro" id="IPR021352">
    <property type="entry name" value="DUF2971"/>
</dbReference>
<comment type="caution">
    <text evidence="1">The sequence shown here is derived from an EMBL/GenBank/DDBJ whole genome shotgun (WGS) entry which is preliminary data.</text>
</comment>
<proteinExistence type="predicted"/>
<accession>A0A8J6TTG5</accession>
<dbReference type="EMBL" id="JACNIG010000301">
    <property type="protein sequence ID" value="MBC8433445.1"/>
    <property type="molecule type" value="Genomic_DNA"/>
</dbReference>
<evidence type="ECO:0000313" key="1">
    <source>
        <dbReference type="EMBL" id="MBC8433445.1"/>
    </source>
</evidence>